<reference evidence="1" key="1">
    <citation type="submission" date="2020-10" db="EMBL/GenBank/DDBJ databases">
        <authorList>
            <person name="Han B."/>
            <person name="Lu T."/>
            <person name="Zhao Q."/>
            <person name="Huang X."/>
            <person name="Zhao Y."/>
        </authorList>
    </citation>
    <scope>NUCLEOTIDE SEQUENCE</scope>
</reference>
<proteinExistence type="predicted"/>
<gene>
    <name evidence="1" type="ORF">NCGR_LOCUS14588</name>
</gene>
<sequence>MPRLPPSVARGSGGCNAVVQAEKDTKMKPEERLLRDLYEPELRGNALAELSEVPLFPFLVCWLYIPVLEDLASSISSEKREMLKNLAPLMWHSFGSIIILLREILSVYPALSPPTLTACASSRVCNAIALLQSVASHPETRTSFLKVLWIFYLYSTNKLCFLDMSPLFFTLSHSIYLFPLLNTVSNARSFESLRLTSLGVIGALVKADDTEAIGFLLQSEIIPLCLRIMETGEELSKTVATYIVERIVLDEAGLQYICFTVERFFALASVLQSMVISLAEQPSTRLLKHIICCYHRLTYHPRMTLLQGATSDNCWILWLLLGTKHLIQDQVPQRVEHLMLAQAPLRPNQVAYAVDVNQSGRCNSGFTARMQKPFRELQLD</sequence>
<dbReference type="GO" id="GO:0006402">
    <property type="term" value="P:mRNA catabolic process"/>
    <property type="evidence" value="ECO:0007669"/>
    <property type="project" value="InterPro"/>
</dbReference>
<dbReference type="AlphaFoldDB" id="A0A811NI32"/>
<evidence type="ECO:0000313" key="1">
    <source>
        <dbReference type="EMBL" id="CAD6221233.1"/>
    </source>
</evidence>
<accession>A0A811NI32</accession>
<dbReference type="Proteomes" id="UP000604825">
    <property type="component" value="Unassembled WGS sequence"/>
</dbReference>
<dbReference type="PANTHER" id="PTHR12262">
    <property type="entry name" value="CCR4-NOT TRANSCRIPTION COMPLEX SUBUNIT 9"/>
    <property type="match status" value="1"/>
</dbReference>
<keyword evidence="2" id="KW-1185">Reference proteome</keyword>
<dbReference type="Pfam" id="PF04078">
    <property type="entry name" value="Rcd1"/>
    <property type="match status" value="2"/>
</dbReference>
<dbReference type="Gene3D" id="1.25.10.10">
    <property type="entry name" value="Leucine-rich Repeat Variant"/>
    <property type="match status" value="1"/>
</dbReference>
<name>A0A811NI32_9POAL</name>
<dbReference type="OrthoDB" id="1183224at2759"/>
<dbReference type="GO" id="GO:0030014">
    <property type="term" value="C:CCR4-NOT complex"/>
    <property type="evidence" value="ECO:0007669"/>
    <property type="project" value="InterPro"/>
</dbReference>
<dbReference type="InterPro" id="IPR007216">
    <property type="entry name" value="CNOT9"/>
</dbReference>
<dbReference type="EMBL" id="CAJGYO010000003">
    <property type="protein sequence ID" value="CAD6221233.1"/>
    <property type="molecule type" value="Genomic_DNA"/>
</dbReference>
<dbReference type="InterPro" id="IPR011989">
    <property type="entry name" value="ARM-like"/>
</dbReference>
<evidence type="ECO:0000313" key="2">
    <source>
        <dbReference type="Proteomes" id="UP000604825"/>
    </source>
</evidence>
<comment type="caution">
    <text evidence="1">The sequence shown here is derived from an EMBL/GenBank/DDBJ whole genome shotgun (WGS) entry which is preliminary data.</text>
</comment>
<evidence type="ECO:0008006" key="3">
    <source>
        <dbReference type="Google" id="ProtNLM"/>
    </source>
</evidence>
<organism evidence="1 2">
    <name type="scientific">Miscanthus lutarioriparius</name>
    <dbReference type="NCBI Taxonomy" id="422564"/>
    <lineage>
        <taxon>Eukaryota</taxon>
        <taxon>Viridiplantae</taxon>
        <taxon>Streptophyta</taxon>
        <taxon>Embryophyta</taxon>
        <taxon>Tracheophyta</taxon>
        <taxon>Spermatophyta</taxon>
        <taxon>Magnoliopsida</taxon>
        <taxon>Liliopsida</taxon>
        <taxon>Poales</taxon>
        <taxon>Poaceae</taxon>
        <taxon>PACMAD clade</taxon>
        <taxon>Panicoideae</taxon>
        <taxon>Andropogonodae</taxon>
        <taxon>Andropogoneae</taxon>
        <taxon>Saccharinae</taxon>
        <taxon>Miscanthus</taxon>
    </lineage>
</organism>
<protein>
    <recommendedName>
        <fullName evidence="3">CCR4-NOT transcription complex subunit 9</fullName>
    </recommendedName>
</protein>